<keyword evidence="6" id="KW-0611">Plant defense</keyword>
<dbReference type="SMART" id="SM00255">
    <property type="entry name" value="TIR"/>
    <property type="match status" value="1"/>
</dbReference>
<accession>A0ABD2UBP1</accession>
<comment type="subcellular location">
    <subcellularLocation>
        <location evidence="1">Membrane</location>
        <topology evidence="1">Peripheral membrane protein</topology>
    </subcellularLocation>
</comment>
<dbReference type="PROSITE" id="PS50104">
    <property type="entry name" value="TIR"/>
    <property type="match status" value="1"/>
</dbReference>
<dbReference type="Gene3D" id="1.10.8.430">
    <property type="entry name" value="Helical domain of apoptotic protease-activating factors"/>
    <property type="match status" value="1"/>
</dbReference>
<dbReference type="InterPro" id="IPR003591">
    <property type="entry name" value="Leu-rich_rpt_typical-subtyp"/>
</dbReference>
<dbReference type="InterPro" id="IPR058192">
    <property type="entry name" value="WHD_ROQ1-like"/>
</dbReference>
<dbReference type="SUPFAM" id="SSF46785">
    <property type="entry name" value="Winged helix' DNA-binding domain"/>
    <property type="match status" value="1"/>
</dbReference>
<evidence type="ECO:0000256" key="9">
    <source>
        <dbReference type="ARBA" id="ARBA00023136"/>
    </source>
</evidence>
<dbReference type="InterPro" id="IPR045344">
    <property type="entry name" value="C-JID"/>
</dbReference>
<keyword evidence="5" id="KW-0378">Hydrolase</keyword>
<comment type="caution">
    <text evidence="12">The sequence shown here is derived from an EMBL/GenBank/DDBJ whole genome shotgun (WGS) entry which is preliminary data.</text>
</comment>
<evidence type="ECO:0000256" key="10">
    <source>
        <dbReference type="ARBA" id="ARBA00047304"/>
    </source>
</evidence>
<evidence type="ECO:0000256" key="6">
    <source>
        <dbReference type="ARBA" id="ARBA00022821"/>
    </source>
</evidence>
<dbReference type="SUPFAM" id="SSF52058">
    <property type="entry name" value="L domain-like"/>
    <property type="match status" value="1"/>
</dbReference>
<dbReference type="EMBL" id="JBJKTR010000006">
    <property type="protein sequence ID" value="KAL3366254.1"/>
    <property type="molecule type" value="Genomic_DNA"/>
</dbReference>
<evidence type="ECO:0000313" key="13">
    <source>
        <dbReference type="Proteomes" id="UP001627284"/>
    </source>
</evidence>
<evidence type="ECO:0000256" key="8">
    <source>
        <dbReference type="ARBA" id="ARBA00023054"/>
    </source>
</evidence>
<evidence type="ECO:0000313" key="12">
    <source>
        <dbReference type="EMBL" id="KAL3366254.1"/>
    </source>
</evidence>
<dbReference type="InterPro" id="IPR042197">
    <property type="entry name" value="Apaf_helical"/>
</dbReference>
<dbReference type="InterPro" id="IPR044974">
    <property type="entry name" value="Disease_R_plants"/>
</dbReference>
<dbReference type="Gene3D" id="3.80.10.10">
    <property type="entry name" value="Ribonuclease Inhibitor"/>
    <property type="match status" value="2"/>
</dbReference>
<dbReference type="SUPFAM" id="SSF52200">
    <property type="entry name" value="Toll/Interleukin receptor TIR domain"/>
    <property type="match status" value="1"/>
</dbReference>
<keyword evidence="7" id="KW-0520">NAD</keyword>
<keyword evidence="4" id="KW-0677">Repeat</keyword>
<proteinExistence type="predicted"/>
<dbReference type="InterPro" id="IPR000157">
    <property type="entry name" value="TIR_dom"/>
</dbReference>
<dbReference type="EC" id="3.2.2.6" evidence="2"/>
<dbReference type="GO" id="GO:0061809">
    <property type="term" value="F:NAD+ nucleosidase activity, cyclic ADP-ribose generating"/>
    <property type="evidence" value="ECO:0007669"/>
    <property type="project" value="UniProtKB-EC"/>
</dbReference>
<dbReference type="FunFam" id="3.40.50.10140:FF:000007">
    <property type="entry name" value="Disease resistance protein (TIR-NBS-LRR class)"/>
    <property type="match status" value="1"/>
</dbReference>
<dbReference type="InterPro" id="IPR032675">
    <property type="entry name" value="LRR_dom_sf"/>
</dbReference>
<evidence type="ECO:0000256" key="4">
    <source>
        <dbReference type="ARBA" id="ARBA00022737"/>
    </source>
</evidence>
<dbReference type="InterPro" id="IPR035897">
    <property type="entry name" value="Toll_tir_struct_dom_sf"/>
</dbReference>
<dbReference type="Pfam" id="PF01582">
    <property type="entry name" value="TIR"/>
    <property type="match status" value="1"/>
</dbReference>
<dbReference type="SUPFAM" id="SSF52047">
    <property type="entry name" value="RNI-like"/>
    <property type="match status" value="1"/>
</dbReference>
<dbReference type="AlphaFoldDB" id="A0ABD2UBP1"/>
<dbReference type="GO" id="GO:0051707">
    <property type="term" value="P:response to other organism"/>
    <property type="evidence" value="ECO:0007669"/>
    <property type="project" value="UniProtKB-ARBA"/>
</dbReference>
<dbReference type="Gene3D" id="3.40.50.10140">
    <property type="entry name" value="Toll/interleukin-1 receptor homology (TIR) domain"/>
    <property type="match status" value="1"/>
</dbReference>
<dbReference type="SMART" id="SM00369">
    <property type="entry name" value="LRR_TYP"/>
    <property type="match status" value="3"/>
</dbReference>
<dbReference type="InterPro" id="IPR036390">
    <property type="entry name" value="WH_DNA-bd_sf"/>
</dbReference>
<dbReference type="Proteomes" id="UP001627284">
    <property type="component" value="Unassembled WGS sequence"/>
</dbReference>
<gene>
    <name evidence="12" type="ORF">AABB24_011086</name>
</gene>
<dbReference type="GO" id="GO:0005524">
    <property type="term" value="F:ATP binding"/>
    <property type="evidence" value="ECO:0007669"/>
    <property type="project" value="UniProtKB-KW"/>
</dbReference>
<dbReference type="InterPro" id="IPR027417">
    <property type="entry name" value="P-loop_NTPase"/>
</dbReference>
<reference evidence="12 13" key="1">
    <citation type="submission" date="2024-05" db="EMBL/GenBank/DDBJ databases">
        <title>De novo assembly of an allotetraploid wild potato.</title>
        <authorList>
            <person name="Hosaka A.J."/>
        </authorList>
    </citation>
    <scope>NUCLEOTIDE SEQUENCE [LARGE SCALE GENOMIC DNA]</scope>
    <source>
        <tissue evidence="12">Young leaves</tissue>
    </source>
</reference>
<dbReference type="PANTHER" id="PTHR11017:SF580">
    <property type="entry name" value="ADP-RIBOSYL CYCLASE_CYCLIC ADP-RIBOSE HYDROLASE"/>
    <property type="match status" value="1"/>
</dbReference>
<dbReference type="PROSITE" id="PS51450">
    <property type="entry name" value="LRR"/>
    <property type="match status" value="1"/>
</dbReference>
<dbReference type="GO" id="GO:0016020">
    <property type="term" value="C:membrane"/>
    <property type="evidence" value="ECO:0007669"/>
    <property type="project" value="UniProtKB-SubCell"/>
</dbReference>
<evidence type="ECO:0000256" key="7">
    <source>
        <dbReference type="ARBA" id="ARBA00023027"/>
    </source>
</evidence>
<dbReference type="Gene3D" id="3.40.50.300">
    <property type="entry name" value="P-loop containing nucleotide triphosphate hydrolases"/>
    <property type="match status" value="1"/>
</dbReference>
<dbReference type="Pfam" id="PF13855">
    <property type="entry name" value="LRR_8"/>
    <property type="match status" value="1"/>
</dbReference>
<sequence length="1143" mass="131148">MDSQKESNQKWKYDAFLSFRGEDTRNNFVSHLYKRLEERGFNVFKDDEKLERGRPISAELLNAIEESRIAIIVFSENYASSKWCLEELTKIMDCVEKKGQEAIPIFHDVDPSDLRRQSNSVAVALAKHEVDLKGSDLGKVQRWKDALCKAANIAGWDVGKAANRNEAECIDQIINEKFQNLHHTVLANEKYLVGIESRTGGVELLLKVGLGGVRFVGIWGMGGMGKTTVARKIFDNISNQFQGSCFLANVQEDSRKHGMKHLQMTLLSRILNEKSMNIASFYEGADMIKRKLCLRKVLIVFDDVDDDHQLEYLVGKHDWFGDGSRIIITTRNADLLRCHGELYSVPELAKREALELFSWYAFGRKTPDKEFFELSKSVVDYAKGLPLALKVLGSFLYKLGIPDWRSALDRLKDTGYEEIVKQLSLSLDGLTYEDKNIFLDIACFFRGKRRDDVITILNSFGFKSEIGLGVLTKKSLIYISEGMVEMHDLIEQMGQQVARDVDQDKPWNHSRIWHEKDVETVFSTNQWTESVKGIMVPIGSDQHICKWSKAFRNMPCLRLLIVKEEEVRHYEPVSDIIEFLPSSLKWLDWSYYSFESLPANFQPRNLVGLNMAFSSLVEICKEPKAFDKLTILNLSFSQNLLRTPNFSEMPNLQRIVLKSCLSLVEVHPSIDNLKKLISLNMKNCRNLKFFLSSIQMESLESLNLSGCEKLEALPEIQGNMELLSELLFGCTAIRELPSSIGRLFGISLLDLRSCKYLLRLPDSVSKMRKLKVLILKGCLNLATFPESLGDLEELEELYAGNTAIRRLPDSMIKLNRLKILSLKRTRKIKSEFATDMIFPCAYYGLKELKSLDLSGCILSGDKIFALTCLTTLVELNLSRNKFVSLPDSISQLSRLRYLNITHCHELKKLPKLPQSIEELYAEDFLAIQSILALLIYPRLYLVSFTNYSFNQQSYTEKSNDNSVLDQIFSLFLSESISVWMNYAIIFPERAIPTWFKHQSVEEKMLLKLPQDWYYNRFEGFAICCVTCMGAGVHDPDSGLSGKYDHTFIKAKLICNNHPEELKVLEKECKVSTTSRSYSWCVCFAYIPFHSLLQLSETDVRDFNQYGLFEASIQRHTTRRWGVHLIYESERKYFQSRAGKDFLS</sequence>
<evidence type="ECO:0000256" key="5">
    <source>
        <dbReference type="ARBA" id="ARBA00022801"/>
    </source>
</evidence>
<dbReference type="Pfam" id="PF00931">
    <property type="entry name" value="NB-ARC"/>
    <property type="match status" value="1"/>
</dbReference>
<dbReference type="SUPFAM" id="SSF52540">
    <property type="entry name" value="P-loop containing nucleoside triphosphate hydrolases"/>
    <property type="match status" value="1"/>
</dbReference>
<dbReference type="Pfam" id="PF20160">
    <property type="entry name" value="C-JID"/>
    <property type="match status" value="1"/>
</dbReference>
<dbReference type="InterPro" id="IPR001611">
    <property type="entry name" value="Leu-rich_rpt"/>
</dbReference>
<evidence type="ECO:0000256" key="3">
    <source>
        <dbReference type="ARBA" id="ARBA00022614"/>
    </source>
</evidence>
<evidence type="ECO:0000259" key="11">
    <source>
        <dbReference type="PROSITE" id="PS50104"/>
    </source>
</evidence>
<dbReference type="PRINTS" id="PR00364">
    <property type="entry name" value="DISEASERSIST"/>
</dbReference>
<keyword evidence="13" id="KW-1185">Reference proteome</keyword>
<organism evidence="12 13">
    <name type="scientific">Solanum stoloniferum</name>
    <dbReference type="NCBI Taxonomy" id="62892"/>
    <lineage>
        <taxon>Eukaryota</taxon>
        <taxon>Viridiplantae</taxon>
        <taxon>Streptophyta</taxon>
        <taxon>Embryophyta</taxon>
        <taxon>Tracheophyta</taxon>
        <taxon>Spermatophyta</taxon>
        <taxon>Magnoliopsida</taxon>
        <taxon>eudicotyledons</taxon>
        <taxon>Gunneridae</taxon>
        <taxon>Pentapetalae</taxon>
        <taxon>asterids</taxon>
        <taxon>lamiids</taxon>
        <taxon>Solanales</taxon>
        <taxon>Solanaceae</taxon>
        <taxon>Solanoideae</taxon>
        <taxon>Solaneae</taxon>
        <taxon>Solanum</taxon>
    </lineage>
</organism>
<keyword evidence="9" id="KW-0472">Membrane</keyword>
<name>A0ABD2UBP1_9SOLN</name>
<dbReference type="PANTHER" id="PTHR11017">
    <property type="entry name" value="LEUCINE-RICH REPEAT-CONTAINING PROTEIN"/>
    <property type="match status" value="1"/>
</dbReference>
<dbReference type="GO" id="GO:0006952">
    <property type="term" value="P:defense response"/>
    <property type="evidence" value="ECO:0007669"/>
    <property type="project" value="UniProtKB-KW"/>
</dbReference>
<keyword evidence="8" id="KW-0175">Coiled coil</keyword>
<evidence type="ECO:0000256" key="1">
    <source>
        <dbReference type="ARBA" id="ARBA00004170"/>
    </source>
</evidence>
<feature type="domain" description="TIR" evidence="11">
    <location>
        <begin position="11"/>
        <end position="181"/>
    </location>
</feature>
<dbReference type="SMART" id="SM00364">
    <property type="entry name" value="LRR_BAC"/>
    <property type="match status" value="5"/>
</dbReference>
<comment type="catalytic activity">
    <reaction evidence="10">
        <text>NAD(+) + H2O = ADP-D-ribose + nicotinamide + H(+)</text>
        <dbReference type="Rhea" id="RHEA:16301"/>
        <dbReference type="ChEBI" id="CHEBI:15377"/>
        <dbReference type="ChEBI" id="CHEBI:15378"/>
        <dbReference type="ChEBI" id="CHEBI:17154"/>
        <dbReference type="ChEBI" id="CHEBI:57540"/>
        <dbReference type="ChEBI" id="CHEBI:57967"/>
        <dbReference type="EC" id="3.2.2.6"/>
    </reaction>
    <physiologicalReaction direction="left-to-right" evidence="10">
        <dbReference type="Rhea" id="RHEA:16302"/>
    </physiologicalReaction>
</comment>
<evidence type="ECO:0000256" key="2">
    <source>
        <dbReference type="ARBA" id="ARBA00011982"/>
    </source>
</evidence>
<dbReference type="Pfam" id="PF23282">
    <property type="entry name" value="WHD_ROQ1"/>
    <property type="match status" value="1"/>
</dbReference>
<protein>
    <recommendedName>
        <fullName evidence="2">ADP-ribosyl cyclase/cyclic ADP-ribose hydrolase</fullName>
        <ecNumber evidence="2">3.2.2.6</ecNumber>
    </recommendedName>
</protein>
<dbReference type="InterPro" id="IPR002182">
    <property type="entry name" value="NB-ARC"/>
</dbReference>
<keyword evidence="3" id="KW-0433">Leucine-rich repeat</keyword>